<name>A4CG62_ROBBH</name>
<dbReference type="KEGG" id="rbi:RB2501_03460"/>
<dbReference type="InterPro" id="IPR036465">
    <property type="entry name" value="vWFA_dom_sf"/>
</dbReference>
<reference evidence="3 4" key="1">
    <citation type="journal article" date="2009" name="J. Bacteriol.">
        <title>Complete genome sequence of Robiginitalea biformata HTCC2501.</title>
        <authorList>
            <person name="Oh H.M."/>
            <person name="Giovannoni S.J."/>
            <person name="Lee K."/>
            <person name="Ferriera S."/>
            <person name="Johnson J."/>
            <person name="Cho J.C."/>
        </authorList>
    </citation>
    <scope>NUCLEOTIDE SEQUENCE [LARGE SCALE GENOMIC DNA]</scope>
    <source>
        <strain evidence="4">ATCC BAA-864 / HTCC2501 / KCTC 12146</strain>
    </source>
</reference>
<dbReference type="RefSeq" id="WP_012813617.1">
    <property type="nucleotide sequence ID" value="NC_013222.1"/>
</dbReference>
<evidence type="ECO:0000313" key="4">
    <source>
        <dbReference type="Proteomes" id="UP000009049"/>
    </source>
</evidence>
<keyword evidence="4" id="KW-1185">Reference proteome</keyword>
<dbReference type="SMART" id="SM00327">
    <property type="entry name" value="VWA"/>
    <property type="match status" value="1"/>
</dbReference>
<dbReference type="Gene3D" id="3.40.50.410">
    <property type="entry name" value="von Willebrand factor, type A domain"/>
    <property type="match status" value="1"/>
</dbReference>
<dbReference type="EMBL" id="CP001712">
    <property type="protein sequence ID" value="EAR15920.1"/>
    <property type="molecule type" value="Genomic_DNA"/>
</dbReference>
<dbReference type="eggNOG" id="COG2304">
    <property type="taxonomic scope" value="Bacteria"/>
</dbReference>
<proteinExistence type="predicted"/>
<evidence type="ECO:0000313" key="3">
    <source>
        <dbReference type="EMBL" id="EAR15920.1"/>
    </source>
</evidence>
<dbReference type="Proteomes" id="UP000009049">
    <property type="component" value="Chromosome"/>
</dbReference>
<dbReference type="OrthoDB" id="5827268at2"/>
<feature type="coiled-coil region" evidence="1">
    <location>
        <begin position="335"/>
        <end position="366"/>
    </location>
</feature>
<protein>
    <recommendedName>
        <fullName evidence="2">VWFA domain-containing protein</fullName>
    </recommendedName>
</protein>
<dbReference type="InterPro" id="IPR002035">
    <property type="entry name" value="VWF_A"/>
</dbReference>
<dbReference type="SUPFAM" id="SSF53300">
    <property type="entry name" value="vWA-like"/>
    <property type="match status" value="1"/>
</dbReference>
<accession>A4CG62</accession>
<feature type="domain" description="VWFA" evidence="2">
    <location>
        <begin position="54"/>
        <end position="239"/>
    </location>
</feature>
<dbReference type="CDD" id="cd00198">
    <property type="entry name" value="vWFA"/>
    <property type="match status" value="1"/>
</dbReference>
<evidence type="ECO:0000256" key="1">
    <source>
        <dbReference type="SAM" id="Coils"/>
    </source>
</evidence>
<keyword evidence="1" id="KW-0175">Coiled coil</keyword>
<dbReference type="AlphaFoldDB" id="A4CG62"/>
<evidence type="ECO:0000259" key="2">
    <source>
        <dbReference type="SMART" id="SM00327"/>
    </source>
</evidence>
<gene>
    <name evidence="3" type="ordered locus">RB2501_03460</name>
</gene>
<dbReference type="HOGENOM" id="CLU_040423_0_0_10"/>
<sequence>MKQPLRDTHRPRLTPTQNRFRFRLLSILALLLLGGNLPGGKILAAPPEKNPGTRVQIALLLDTSNSMDGLIDQAKATLWDLVNEFSYVRCRENRVPDLEIALYEYGNDGLSPREGFIRQVLPFSSDLDEISGKLFSLRTNGGEEFCGQVIQSAVKQLRWSRDARDLKFIFIAGNEPFNQGRTPYESVIRDAAEKDVVVNTIFCGDYRLGVNTLWADGARLGQGDYTAIDHNRAIVHVATPYDDRIIQLNKRLNKTYVAYGALGATRKQTQGEQDANAAEMEEAVMVERAVSKSSSFYRNESWDLVDAYQARKLNLEELNRKSLPGHLRELDTDGLRDYLEKQQEERAEIQEAIRQADARRKAYLAKHQTDSAEGLQGALLEAVRKQARRKAYTWVQ</sequence>
<dbReference type="STRING" id="313596.RB2501_03460"/>
<organism evidence="3 4">
    <name type="scientific">Robiginitalea biformata (strain ATCC BAA-864 / DSM 15991 / KCTC 12146 / HTCC2501)</name>
    <dbReference type="NCBI Taxonomy" id="313596"/>
    <lineage>
        <taxon>Bacteria</taxon>
        <taxon>Pseudomonadati</taxon>
        <taxon>Bacteroidota</taxon>
        <taxon>Flavobacteriia</taxon>
        <taxon>Flavobacteriales</taxon>
        <taxon>Flavobacteriaceae</taxon>
        <taxon>Robiginitalea</taxon>
    </lineage>
</organism>